<keyword evidence="1" id="KW-0472">Membrane</keyword>
<feature type="transmembrane region" description="Helical" evidence="1">
    <location>
        <begin position="135"/>
        <end position="154"/>
    </location>
</feature>
<dbReference type="EMBL" id="QTTN01000036">
    <property type="protein sequence ID" value="REE68804.1"/>
    <property type="molecule type" value="Genomic_DNA"/>
</dbReference>
<sequence length="174" mass="20776">MKLLEELVSRNDLFLIACLIVTYIFAWKKPRPFPLSIIILMMLFSLDLAKGLDNTIGLEPFSFYNTNVSPKFDVADALTWLLYPMVGYMFTYYFSRFRIHGTMIMIYILVCSCLAIVFEVICVYFDVFTYLKWKLYYSFCVYLTVQTMYVLMFTNLKRHLVKVKLDEKRRRMQV</sequence>
<name>A0A3D9R2T6_9BACL</name>
<evidence type="ECO:0000313" key="3">
    <source>
        <dbReference type="Proteomes" id="UP000256304"/>
    </source>
</evidence>
<organism evidence="2 3">
    <name type="scientific">Paenibacillus taihuensis</name>
    <dbReference type="NCBI Taxonomy" id="1156355"/>
    <lineage>
        <taxon>Bacteria</taxon>
        <taxon>Bacillati</taxon>
        <taxon>Bacillota</taxon>
        <taxon>Bacilli</taxon>
        <taxon>Bacillales</taxon>
        <taxon>Paenibacillaceae</taxon>
        <taxon>Paenibacillus</taxon>
    </lineage>
</organism>
<feature type="transmembrane region" description="Helical" evidence="1">
    <location>
        <begin position="106"/>
        <end position="129"/>
    </location>
</feature>
<evidence type="ECO:0000256" key="1">
    <source>
        <dbReference type="SAM" id="Phobius"/>
    </source>
</evidence>
<feature type="transmembrane region" description="Helical" evidence="1">
    <location>
        <begin position="77"/>
        <end position="94"/>
    </location>
</feature>
<feature type="transmembrane region" description="Helical" evidence="1">
    <location>
        <begin position="7"/>
        <end position="26"/>
    </location>
</feature>
<dbReference type="OrthoDB" id="2381462at2"/>
<reference evidence="2 3" key="1">
    <citation type="submission" date="2018-08" db="EMBL/GenBank/DDBJ databases">
        <title>Genomic Encyclopedia of Type Strains, Phase III (KMG-III): the genomes of soil and plant-associated and newly described type strains.</title>
        <authorList>
            <person name="Whitman W."/>
        </authorList>
    </citation>
    <scope>NUCLEOTIDE SEQUENCE [LARGE SCALE GENOMIC DNA]</scope>
    <source>
        <strain evidence="2 3">CGMCC 1.10966</strain>
    </source>
</reference>
<keyword evidence="1" id="KW-1133">Transmembrane helix</keyword>
<comment type="caution">
    <text evidence="2">The sequence shown here is derived from an EMBL/GenBank/DDBJ whole genome shotgun (WGS) entry which is preliminary data.</text>
</comment>
<dbReference type="AlphaFoldDB" id="A0A3D9R2T6"/>
<gene>
    <name evidence="2" type="ORF">A8990_13670</name>
</gene>
<accession>A0A3D9R2T6</accession>
<proteinExistence type="predicted"/>
<dbReference type="RefSeq" id="WP_116191559.1">
    <property type="nucleotide sequence ID" value="NZ_QTTN01000036.1"/>
</dbReference>
<evidence type="ECO:0000313" key="2">
    <source>
        <dbReference type="EMBL" id="REE68804.1"/>
    </source>
</evidence>
<protein>
    <submittedName>
        <fullName evidence="2">Uncharacterized protein</fullName>
    </submittedName>
</protein>
<dbReference type="Proteomes" id="UP000256304">
    <property type="component" value="Unassembled WGS sequence"/>
</dbReference>
<keyword evidence="1" id="KW-0812">Transmembrane</keyword>
<keyword evidence="3" id="KW-1185">Reference proteome</keyword>